<feature type="region of interest" description="Disordered" evidence="1">
    <location>
        <begin position="72"/>
        <end position="92"/>
    </location>
</feature>
<feature type="compositionally biased region" description="Low complexity" evidence="1">
    <location>
        <begin position="79"/>
        <end position="88"/>
    </location>
</feature>
<gene>
    <name evidence="2" type="ORF">AB6A40_001849</name>
</gene>
<reference evidence="2 3" key="1">
    <citation type="submission" date="2024-08" db="EMBL/GenBank/DDBJ databases">
        <title>Gnathostoma spinigerum genome.</title>
        <authorList>
            <person name="Gonzalez-Bertolin B."/>
            <person name="Monzon S."/>
            <person name="Zaballos A."/>
            <person name="Jimenez P."/>
            <person name="Dekumyoy P."/>
            <person name="Varona S."/>
            <person name="Cuesta I."/>
            <person name="Sumanam S."/>
            <person name="Adisakwattana P."/>
            <person name="Gasser R.B."/>
            <person name="Hernandez-Gonzalez A."/>
            <person name="Young N.D."/>
            <person name="Perteguer M.J."/>
        </authorList>
    </citation>
    <scope>NUCLEOTIDE SEQUENCE [LARGE SCALE GENOMIC DNA]</scope>
    <source>
        <strain evidence="2">AL3</strain>
        <tissue evidence="2">Liver</tissue>
    </source>
</reference>
<dbReference type="EMBL" id="JBGFUD010000736">
    <property type="protein sequence ID" value="MFH4975140.1"/>
    <property type="molecule type" value="Genomic_DNA"/>
</dbReference>
<evidence type="ECO:0000313" key="2">
    <source>
        <dbReference type="EMBL" id="MFH4975140.1"/>
    </source>
</evidence>
<comment type="caution">
    <text evidence="2">The sequence shown here is derived from an EMBL/GenBank/DDBJ whole genome shotgun (WGS) entry which is preliminary data.</text>
</comment>
<dbReference type="AlphaFoldDB" id="A0ABD6E565"/>
<organism evidence="2 3">
    <name type="scientific">Gnathostoma spinigerum</name>
    <dbReference type="NCBI Taxonomy" id="75299"/>
    <lineage>
        <taxon>Eukaryota</taxon>
        <taxon>Metazoa</taxon>
        <taxon>Ecdysozoa</taxon>
        <taxon>Nematoda</taxon>
        <taxon>Chromadorea</taxon>
        <taxon>Rhabditida</taxon>
        <taxon>Spirurina</taxon>
        <taxon>Gnathostomatomorpha</taxon>
        <taxon>Gnathostomatoidea</taxon>
        <taxon>Gnathostomatidae</taxon>
        <taxon>Gnathostoma</taxon>
    </lineage>
</organism>
<dbReference type="Proteomes" id="UP001608902">
    <property type="component" value="Unassembled WGS sequence"/>
</dbReference>
<keyword evidence="3" id="KW-1185">Reference proteome</keyword>
<accession>A0ABD6E565</accession>
<sequence length="106" mass="12103">MVLSHSFYDFYNALLRSEERGMFVLCSRFSFHNEMMITMVGHSLQKEHNGYFDCHVWASVAPVKFLHSSSTPIRKATKKTPTQTTTTPDETVANAPRTVFVSNLSR</sequence>
<evidence type="ECO:0000313" key="3">
    <source>
        <dbReference type="Proteomes" id="UP001608902"/>
    </source>
</evidence>
<name>A0ABD6E565_9BILA</name>
<proteinExistence type="predicted"/>
<evidence type="ECO:0000256" key="1">
    <source>
        <dbReference type="SAM" id="MobiDB-lite"/>
    </source>
</evidence>
<protein>
    <submittedName>
        <fullName evidence="2">Uncharacterized protein</fullName>
    </submittedName>
</protein>